<dbReference type="GO" id="GO:0003735">
    <property type="term" value="F:structural constituent of ribosome"/>
    <property type="evidence" value="ECO:0007669"/>
    <property type="project" value="InterPro"/>
</dbReference>
<dbReference type="InterPro" id="IPR004389">
    <property type="entry name" value="Ribosomal_uL18_bac-type"/>
</dbReference>
<evidence type="ECO:0000313" key="8">
    <source>
        <dbReference type="EMBL" id="CDX00481.1"/>
    </source>
</evidence>
<dbReference type="Gene3D" id="3.30.420.100">
    <property type="match status" value="1"/>
</dbReference>
<proteinExistence type="inferred from homology"/>
<dbReference type="HAMAP" id="MF_01337_B">
    <property type="entry name" value="Ribosomal_uL18_B"/>
    <property type="match status" value="1"/>
</dbReference>
<dbReference type="InterPro" id="IPR057268">
    <property type="entry name" value="Ribosomal_L18"/>
</dbReference>
<comment type="similarity">
    <text evidence="1 7">Belongs to the universal ribosomal protein uL18 family.</text>
</comment>
<sequence>MITQIDRKAIRMKKHKRVRKSVFGTAERPRLAVFRSLNHIYAQVINDELGVTLATASSLDSEFKAAELAGGNVEGAKKVGELVAKRALEKGVSKVVFDRGGNIYHGRIAAVAEAAREAGLEF</sequence>
<dbReference type="EMBL" id="LK996017">
    <property type="protein sequence ID" value="CDX00481.1"/>
    <property type="molecule type" value="Genomic_DNA"/>
</dbReference>
<evidence type="ECO:0000256" key="2">
    <source>
        <dbReference type="ARBA" id="ARBA00022730"/>
    </source>
</evidence>
<comment type="function">
    <text evidence="7">This is one of the proteins that bind and probably mediate the attachment of the 5S RNA into the large ribosomal subunit, where it forms part of the central protuberance.</text>
</comment>
<name>A0A098AXZ0_DESHA</name>
<dbReference type="Pfam" id="PF00861">
    <property type="entry name" value="Ribosomal_L18p"/>
    <property type="match status" value="1"/>
</dbReference>
<dbReference type="FunFam" id="3.30.420.100:FF:000001">
    <property type="entry name" value="50S ribosomal protein L18"/>
    <property type="match status" value="1"/>
</dbReference>
<keyword evidence="2 7" id="KW-0699">rRNA-binding</keyword>
<dbReference type="PANTHER" id="PTHR12899">
    <property type="entry name" value="39S RIBOSOMAL PROTEIN L18, MITOCHONDRIAL"/>
    <property type="match status" value="1"/>
</dbReference>
<evidence type="ECO:0000256" key="4">
    <source>
        <dbReference type="ARBA" id="ARBA00022980"/>
    </source>
</evidence>
<evidence type="ECO:0000256" key="7">
    <source>
        <dbReference type="HAMAP-Rule" id="MF_01337"/>
    </source>
</evidence>
<dbReference type="GO" id="GO:0006412">
    <property type="term" value="P:translation"/>
    <property type="evidence" value="ECO:0007669"/>
    <property type="project" value="UniProtKB-UniRule"/>
</dbReference>
<protein>
    <recommendedName>
        <fullName evidence="6 7">Large ribosomal subunit protein uL18</fullName>
    </recommendedName>
</protein>
<dbReference type="PANTHER" id="PTHR12899:SF3">
    <property type="entry name" value="LARGE RIBOSOMAL SUBUNIT PROTEIN UL18M"/>
    <property type="match status" value="1"/>
</dbReference>
<gene>
    <name evidence="7" type="primary">rplR</name>
    <name evidence="8" type="ORF">DPCES_0594</name>
</gene>
<keyword evidence="5 7" id="KW-0687">Ribonucleoprotein</keyword>
<reference evidence="8" key="1">
    <citation type="submission" date="2014-07" db="EMBL/GenBank/DDBJ databases">
        <authorList>
            <person name="Hornung V.Bastian."/>
        </authorList>
    </citation>
    <scope>NUCLEOTIDE SEQUENCE</scope>
    <source>
        <strain evidence="8">PCE-S</strain>
    </source>
</reference>
<keyword evidence="3 7" id="KW-0694">RNA-binding</keyword>
<evidence type="ECO:0000256" key="6">
    <source>
        <dbReference type="ARBA" id="ARBA00035197"/>
    </source>
</evidence>
<dbReference type="GO" id="GO:0008097">
    <property type="term" value="F:5S rRNA binding"/>
    <property type="evidence" value="ECO:0007669"/>
    <property type="project" value="TreeGrafter"/>
</dbReference>
<evidence type="ECO:0000256" key="3">
    <source>
        <dbReference type="ARBA" id="ARBA00022884"/>
    </source>
</evidence>
<dbReference type="PATRIC" id="fig|49338.4.peg.631"/>
<keyword evidence="4 7" id="KW-0689">Ribosomal protein</keyword>
<dbReference type="InterPro" id="IPR005484">
    <property type="entry name" value="Ribosomal_uL18_bac/plant/anim"/>
</dbReference>
<dbReference type="NCBIfam" id="TIGR00060">
    <property type="entry name" value="L18_bact"/>
    <property type="match status" value="1"/>
</dbReference>
<evidence type="ECO:0000256" key="1">
    <source>
        <dbReference type="ARBA" id="ARBA00007116"/>
    </source>
</evidence>
<dbReference type="SUPFAM" id="SSF53137">
    <property type="entry name" value="Translational machinery components"/>
    <property type="match status" value="1"/>
</dbReference>
<dbReference type="GO" id="GO:0022625">
    <property type="term" value="C:cytosolic large ribosomal subunit"/>
    <property type="evidence" value="ECO:0007669"/>
    <property type="project" value="TreeGrafter"/>
</dbReference>
<dbReference type="AlphaFoldDB" id="A0A098AXZ0"/>
<evidence type="ECO:0000256" key="5">
    <source>
        <dbReference type="ARBA" id="ARBA00023274"/>
    </source>
</evidence>
<accession>A0A098AXZ0</accession>
<dbReference type="RefSeq" id="WP_018307161.1">
    <property type="nucleotide sequence ID" value="NZ_CABKQQ010000025.1"/>
</dbReference>
<comment type="subunit">
    <text evidence="7">Part of the 50S ribosomal subunit; part of the 5S rRNA/L5/L18/L25 subcomplex. Contacts the 5S and 23S rRNAs.</text>
</comment>
<organism evidence="8">
    <name type="scientific">Desulfitobacterium hafniense</name>
    <name type="common">Desulfitobacterium frappieri</name>
    <dbReference type="NCBI Taxonomy" id="49338"/>
    <lineage>
        <taxon>Bacteria</taxon>
        <taxon>Bacillati</taxon>
        <taxon>Bacillota</taxon>
        <taxon>Clostridia</taxon>
        <taxon>Eubacteriales</taxon>
        <taxon>Desulfitobacteriaceae</taxon>
        <taxon>Desulfitobacterium</taxon>
    </lineage>
</organism>
<dbReference type="CDD" id="cd00432">
    <property type="entry name" value="Ribosomal_L18_L5e"/>
    <property type="match status" value="1"/>
</dbReference>